<sequence>MTQVTAKGLVEVFQQSGAGFARDKVPKMSAALAYYAIFSLGPMLMVIIFTTALLWQQQAVEGSLYGQIKELLGDEVALQVQEIIKNAALHGHNTLNAFIGIATLLVAATGLFAEMQDSINTIWQLRIREDAGWRYLLKTRVTSFLLIISLGFLLIVSLVISGVVEGLMGKLQELFPGPTVILVYAANLLVTLLITTVLFAIIYKVLPDAIIRWKDVAVGALFTAVLFMVGKFGITLYLTRSNVGSAYGVAGSLVVLLLFIYYSTILLYLGAEFTKYYVLKYGIEIRPVKAAVLVQTVQVKSKAASLQANEETRVIAESPTQKQ</sequence>
<accession>A0ABW2UF35</accession>
<keyword evidence="8" id="KW-1185">Reference proteome</keyword>
<dbReference type="RefSeq" id="WP_380206896.1">
    <property type="nucleotide sequence ID" value="NZ_JBHTEK010000005.1"/>
</dbReference>
<evidence type="ECO:0000256" key="6">
    <source>
        <dbReference type="SAM" id="Phobius"/>
    </source>
</evidence>
<feature type="transmembrane region" description="Helical" evidence="6">
    <location>
        <begin position="184"/>
        <end position="206"/>
    </location>
</feature>
<evidence type="ECO:0000256" key="2">
    <source>
        <dbReference type="ARBA" id="ARBA00022475"/>
    </source>
</evidence>
<evidence type="ECO:0000256" key="5">
    <source>
        <dbReference type="ARBA" id="ARBA00023136"/>
    </source>
</evidence>
<keyword evidence="3 6" id="KW-0812">Transmembrane</keyword>
<name>A0ABW2UF35_9BACT</name>
<dbReference type="InterPro" id="IPR017039">
    <property type="entry name" value="Virul_fac_BrkB"/>
</dbReference>
<dbReference type="NCBIfam" id="TIGR00765">
    <property type="entry name" value="yihY_not_rbn"/>
    <property type="match status" value="1"/>
</dbReference>
<feature type="transmembrane region" description="Helical" evidence="6">
    <location>
        <begin position="144"/>
        <end position="164"/>
    </location>
</feature>
<evidence type="ECO:0000256" key="3">
    <source>
        <dbReference type="ARBA" id="ARBA00022692"/>
    </source>
</evidence>
<keyword evidence="5 6" id="KW-0472">Membrane</keyword>
<evidence type="ECO:0000313" key="7">
    <source>
        <dbReference type="EMBL" id="MFC7671032.1"/>
    </source>
</evidence>
<keyword evidence="2" id="KW-1003">Cell membrane</keyword>
<organism evidence="7 8">
    <name type="scientific">Hymenobacter humi</name>
    <dbReference type="NCBI Taxonomy" id="1411620"/>
    <lineage>
        <taxon>Bacteria</taxon>
        <taxon>Pseudomonadati</taxon>
        <taxon>Bacteroidota</taxon>
        <taxon>Cytophagia</taxon>
        <taxon>Cytophagales</taxon>
        <taxon>Hymenobacteraceae</taxon>
        <taxon>Hymenobacter</taxon>
    </lineage>
</organism>
<dbReference type="PIRSF" id="PIRSF035875">
    <property type="entry name" value="RNase_BN"/>
    <property type="match status" value="1"/>
</dbReference>
<feature type="transmembrane region" description="Helical" evidence="6">
    <location>
        <begin position="32"/>
        <end position="55"/>
    </location>
</feature>
<dbReference type="PANTHER" id="PTHR30213:SF1">
    <property type="entry name" value="INNER MEMBRANE PROTEIN YHJD"/>
    <property type="match status" value="1"/>
</dbReference>
<evidence type="ECO:0000313" key="8">
    <source>
        <dbReference type="Proteomes" id="UP001596513"/>
    </source>
</evidence>
<protein>
    <submittedName>
        <fullName evidence="7">YihY/virulence factor BrkB family protein</fullName>
    </submittedName>
</protein>
<feature type="transmembrane region" description="Helical" evidence="6">
    <location>
        <begin position="95"/>
        <end position="113"/>
    </location>
</feature>
<proteinExistence type="predicted"/>
<feature type="transmembrane region" description="Helical" evidence="6">
    <location>
        <begin position="245"/>
        <end position="271"/>
    </location>
</feature>
<feature type="transmembrane region" description="Helical" evidence="6">
    <location>
        <begin position="218"/>
        <end position="239"/>
    </location>
</feature>
<evidence type="ECO:0000256" key="4">
    <source>
        <dbReference type="ARBA" id="ARBA00022989"/>
    </source>
</evidence>
<gene>
    <name evidence="7" type="ORF">ACFQT0_29295</name>
</gene>
<dbReference type="Pfam" id="PF03631">
    <property type="entry name" value="Virul_fac_BrkB"/>
    <property type="match status" value="1"/>
</dbReference>
<comment type="subcellular location">
    <subcellularLocation>
        <location evidence="1">Cell membrane</location>
        <topology evidence="1">Multi-pass membrane protein</topology>
    </subcellularLocation>
</comment>
<keyword evidence="4 6" id="KW-1133">Transmembrane helix</keyword>
<evidence type="ECO:0000256" key="1">
    <source>
        <dbReference type="ARBA" id="ARBA00004651"/>
    </source>
</evidence>
<reference evidence="8" key="1">
    <citation type="journal article" date="2019" name="Int. J. Syst. Evol. Microbiol.">
        <title>The Global Catalogue of Microorganisms (GCM) 10K type strain sequencing project: providing services to taxonomists for standard genome sequencing and annotation.</title>
        <authorList>
            <consortium name="The Broad Institute Genomics Platform"/>
            <consortium name="The Broad Institute Genome Sequencing Center for Infectious Disease"/>
            <person name="Wu L."/>
            <person name="Ma J."/>
        </authorList>
    </citation>
    <scope>NUCLEOTIDE SEQUENCE [LARGE SCALE GENOMIC DNA]</scope>
    <source>
        <strain evidence="8">JCM 19635</strain>
    </source>
</reference>
<dbReference type="PANTHER" id="PTHR30213">
    <property type="entry name" value="INNER MEMBRANE PROTEIN YHJD"/>
    <property type="match status" value="1"/>
</dbReference>
<comment type="caution">
    <text evidence="7">The sequence shown here is derived from an EMBL/GenBank/DDBJ whole genome shotgun (WGS) entry which is preliminary data.</text>
</comment>
<dbReference type="EMBL" id="JBHTEK010000005">
    <property type="protein sequence ID" value="MFC7671032.1"/>
    <property type="molecule type" value="Genomic_DNA"/>
</dbReference>
<dbReference type="Proteomes" id="UP001596513">
    <property type="component" value="Unassembled WGS sequence"/>
</dbReference>